<accession>A0A9W7A6S8</accession>
<evidence type="ECO:0000313" key="3">
    <source>
        <dbReference type="Proteomes" id="UP001165082"/>
    </source>
</evidence>
<dbReference type="OrthoDB" id="207025at2759"/>
<dbReference type="EMBL" id="BRXZ01001176">
    <property type="protein sequence ID" value="GMH64436.1"/>
    <property type="molecule type" value="Genomic_DNA"/>
</dbReference>
<dbReference type="AlphaFoldDB" id="A0A9W7A6S8"/>
<name>A0A9W7A6S8_9STRA</name>
<dbReference type="Pfam" id="PF10253">
    <property type="entry name" value="PRCC"/>
    <property type="match status" value="1"/>
</dbReference>
<proteinExistence type="predicted"/>
<evidence type="ECO:0000313" key="2">
    <source>
        <dbReference type="EMBL" id="GMH64436.1"/>
    </source>
</evidence>
<sequence>MYAVGGAGTVAQAPAAYQYSSGGGGGESYSDSNNSSKNKRRKKQDIERALLAGDTGALTEDTAQGGLSSYNPNWHGGVSATAKRKGQIGALMANAARMEEVMHREKAKLGKTKRQTNAKYGW</sequence>
<feature type="region of interest" description="Disordered" evidence="1">
    <location>
        <begin position="15"/>
        <end position="53"/>
    </location>
</feature>
<dbReference type="Proteomes" id="UP001165082">
    <property type="component" value="Unassembled WGS sequence"/>
</dbReference>
<comment type="caution">
    <text evidence="2">The sequence shown here is derived from an EMBL/GenBank/DDBJ whole genome shotgun (WGS) entry which is preliminary data.</text>
</comment>
<gene>
    <name evidence="2" type="ORF">TrRE_jg6952</name>
</gene>
<reference evidence="2" key="1">
    <citation type="submission" date="2022-07" db="EMBL/GenBank/DDBJ databases">
        <title>Genome analysis of Parmales, a sister group of diatoms, reveals the evolutionary specialization of diatoms from phago-mixotrophs to photoautotrophs.</title>
        <authorList>
            <person name="Ban H."/>
            <person name="Sato S."/>
            <person name="Yoshikawa S."/>
            <person name="Kazumasa Y."/>
            <person name="Nakamura Y."/>
            <person name="Ichinomiya M."/>
            <person name="Saitoh K."/>
            <person name="Sato N."/>
            <person name="Blanc-Mathieu R."/>
            <person name="Endo H."/>
            <person name="Kuwata A."/>
            <person name="Ogata H."/>
        </authorList>
    </citation>
    <scope>NUCLEOTIDE SEQUENCE</scope>
</reference>
<protein>
    <submittedName>
        <fullName evidence="2">Uncharacterized protein</fullName>
    </submittedName>
</protein>
<keyword evidence="3" id="KW-1185">Reference proteome</keyword>
<dbReference type="InterPro" id="IPR018800">
    <property type="entry name" value="PRCC"/>
</dbReference>
<evidence type="ECO:0000256" key="1">
    <source>
        <dbReference type="SAM" id="MobiDB-lite"/>
    </source>
</evidence>
<organism evidence="2 3">
    <name type="scientific">Triparma retinervis</name>
    <dbReference type="NCBI Taxonomy" id="2557542"/>
    <lineage>
        <taxon>Eukaryota</taxon>
        <taxon>Sar</taxon>
        <taxon>Stramenopiles</taxon>
        <taxon>Ochrophyta</taxon>
        <taxon>Bolidophyceae</taxon>
        <taxon>Parmales</taxon>
        <taxon>Triparmaceae</taxon>
        <taxon>Triparma</taxon>
    </lineage>
</organism>